<dbReference type="GO" id="GO:0004806">
    <property type="term" value="F:triacylglycerol lipase activity"/>
    <property type="evidence" value="ECO:0007669"/>
    <property type="project" value="TreeGrafter"/>
</dbReference>
<feature type="domain" description="AB hydrolase-1" evidence="1">
    <location>
        <begin position="28"/>
        <end position="287"/>
    </location>
</feature>
<evidence type="ECO:0000259" key="1">
    <source>
        <dbReference type="Pfam" id="PF00561"/>
    </source>
</evidence>
<name>A0A9P4M4G1_9PEZI</name>
<dbReference type="Gene3D" id="3.40.50.1820">
    <property type="entry name" value="alpha/beta hydrolase"/>
    <property type="match status" value="1"/>
</dbReference>
<protein>
    <submittedName>
        <fullName evidence="2">Alpha/beta-hydrolase</fullName>
    </submittedName>
</protein>
<dbReference type="EMBL" id="ML978129">
    <property type="protein sequence ID" value="KAF2096853.1"/>
    <property type="molecule type" value="Genomic_DNA"/>
</dbReference>
<organism evidence="2 3">
    <name type="scientific">Rhizodiscina lignyota</name>
    <dbReference type="NCBI Taxonomy" id="1504668"/>
    <lineage>
        <taxon>Eukaryota</taxon>
        <taxon>Fungi</taxon>
        <taxon>Dikarya</taxon>
        <taxon>Ascomycota</taxon>
        <taxon>Pezizomycotina</taxon>
        <taxon>Dothideomycetes</taxon>
        <taxon>Pleosporomycetidae</taxon>
        <taxon>Aulographales</taxon>
        <taxon>Rhizodiscinaceae</taxon>
        <taxon>Rhizodiscina</taxon>
    </lineage>
</organism>
<accession>A0A9P4M4G1</accession>
<sequence>MEASAEQMMRLSDAVEICYQTFGSPRSPPILLLAGASQSMLAWNADFIAKLSPSSNPHFVIRYDYRDTGRSTHYPVLPQDVSPQEITPHYTLTGLCNDAIALLDHLKIDSANFVGFSMGGGIACYIAGELAPKRVRSLALLSTSPVGPAPGPDDGLSPMSPELLDEIRALHPPNDWHEKIQVVAFLTEVEKLLQHVPPTVEEEVEARELLERIFDRTQAGGDGLQCIYNHGPVVFPCWPREALRHVRCPTVVIHGRSDRNFALPHAEALAKEIEGAKLVVLDDMAHELPRRCWDRIAQEIVDTSS</sequence>
<dbReference type="GO" id="GO:0046503">
    <property type="term" value="P:glycerolipid catabolic process"/>
    <property type="evidence" value="ECO:0007669"/>
    <property type="project" value="TreeGrafter"/>
</dbReference>
<dbReference type="InterPro" id="IPR029058">
    <property type="entry name" value="AB_hydrolase_fold"/>
</dbReference>
<proteinExistence type="predicted"/>
<evidence type="ECO:0000313" key="2">
    <source>
        <dbReference type="EMBL" id="KAF2096853.1"/>
    </source>
</evidence>
<dbReference type="PANTHER" id="PTHR43433:SF5">
    <property type="entry name" value="AB HYDROLASE-1 DOMAIN-CONTAINING PROTEIN"/>
    <property type="match status" value="1"/>
</dbReference>
<dbReference type="PANTHER" id="PTHR43433">
    <property type="entry name" value="HYDROLASE, ALPHA/BETA FOLD FAMILY PROTEIN"/>
    <property type="match status" value="1"/>
</dbReference>
<dbReference type="SUPFAM" id="SSF53474">
    <property type="entry name" value="alpha/beta-Hydrolases"/>
    <property type="match status" value="1"/>
</dbReference>
<evidence type="ECO:0000313" key="3">
    <source>
        <dbReference type="Proteomes" id="UP000799772"/>
    </source>
</evidence>
<dbReference type="Pfam" id="PF00561">
    <property type="entry name" value="Abhydrolase_1"/>
    <property type="match status" value="1"/>
</dbReference>
<dbReference type="InterPro" id="IPR000073">
    <property type="entry name" value="AB_hydrolase_1"/>
</dbReference>
<dbReference type="Proteomes" id="UP000799772">
    <property type="component" value="Unassembled WGS sequence"/>
</dbReference>
<dbReference type="OrthoDB" id="2498029at2759"/>
<keyword evidence="3" id="KW-1185">Reference proteome</keyword>
<dbReference type="AlphaFoldDB" id="A0A9P4M4G1"/>
<dbReference type="InterPro" id="IPR050471">
    <property type="entry name" value="AB_hydrolase"/>
</dbReference>
<gene>
    <name evidence="2" type="ORF">NA57DRAFT_58739</name>
</gene>
<comment type="caution">
    <text evidence="2">The sequence shown here is derived from an EMBL/GenBank/DDBJ whole genome shotgun (WGS) entry which is preliminary data.</text>
</comment>
<reference evidence="2" key="1">
    <citation type="journal article" date="2020" name="Stud. Mycol.">
        <title>101 Dothideomycetes genomes: a test case for predicting lifestyles and emergence of pathogens.</title>
        <authorList>
            <person name="Haridas S."/>
            <person name="Albert R."/>
            <person name="Binder M."/>
            <person name="Bloem J."/>
            <person name="Labutti K."/>
            <person name="Salamov A."/>
            <person name="Andreopoulos B."/>
            <person name="Baker S."/>
            <person name="Barry K."/>
            <person name="Bills G."/>
            <person name="Bluhm B."/>
            <person name="Cannon C."/>
            <person name="Castanera R."/>
            <person name="Culley D."/>
            <person name="Daum C."/>
            <person name="Ezra D."/>
            <person name="Gonzalez J."/>
            <person name="Henrissat B."/>
            <person name="Kuo A."/>
            <person name="Liang C."/>
            <person name="Lipzen A."/>
            <person name="Lutzoni F."/>
            <person name="Magnuson J."/>
            <person name="Mondo S."/>
            <person name="Nolan M."/>
            <person name="Ohm R."/>
            <person name="Pangilinan J."/>
            <person name="Park H.-J."/>
            <person name="Ramirez L."/>
            <person name="Alfaro M."/>
            <person name="Sun H."/>
            <person name="Tritt A."/>
            <person name="Yoshinaga Y."/>
            <person name="Zwiers L.-H."/>
            <person name="Turgeon B."/>
            <person name="Goodwin S."/>
            <person name="Spatafora J."/>
            <person name="Crous P."/>
            <person name="Grigoriev I."/>
        </authorList>
    </citation>
    <scope>NUCLEOTIDE SEQUENCE</scope>
    <source>
        <strain evidence="2">CBS 133067</strain>
    </source>
</reference>